<dbReference type="EMBL" id="RWGY01000007">
    <property type="protein sequence ID" value="TVU38273.1"/>
    <property type="molecule type" value="Genomic_DNA"/>
</dbReference>
<dbReference type="Proteomes" id="UP000324897">
    <property type="component" value="Chromosome 4"/>
</dbReference>
<protein>
    <submittedName>
        <fullName evidence="1">Uncharacterized protein</fullName>
    </submittedName>
</protein>
<proteinExistence type="predicted"/>
<dbReference type="AlphaFoldDB" id="A0A5J9VPZ2"/>
<feature type="non-terminal residue" evidence="1">
    <location>
        <position position="1"/>
    </location>
</feature>
<name>A0A5J9VPZ2_9POAL</name>
<accession>A0A5J9VPZ2</accession>
<evidence type="ECO:0000313" key="2">
    <source>
        <dbReference type="Proteomes" id="UP000324897"/>
    </source>
</evidence>
<dbReference type="Gramene" id="TVU38273">
    <property type="protein sequence ID" value="TVU38273"/>
    <property type="gene ID" value="EJB05_11633"/>
</dbReference>
<evidence type="ECO:0000313" key="1">
    <source>
        <dbReference type="EMBL" id="TVU38273.1"/>
    </source>
</evidence>
<gene>
    <name evidence="1" type="ORF">EJB05_11633</name>
</gene>
<reference evidence="1 2" key="1">
    <citation type="journal article" date="2019" name="Sci. Rep.">
        <title>A high-quality genome of Eragrostis curvula grass provides insights into Poaceae evolution and supports new strategies to enhance forage quality.</title>
        <authorList>
            <person name="Carballo J."/>
            <person name="Santos B.A.C.M."/>
            <person name="Zappacosta D."/>
            <person name="Garbus I."/>
            <person name="Selva J.P."/>
            <person name="Gallo C.A."/>
            <person name="Diaz A."/>
            <person name="Albertini E."/>
            <person name="Caccamo M."/>
            <person name="Echenique V."/>
        </authorList>
    </citation>
    <scope>NUCLEOTIDE SEQUENCE [LARGE SCALE GENOMIC DNA]</scope>
    <source>
        <strain evidence="2">cv. Victoria</strain>
        <tissue evidence="1">Leaf</tissue>
    </source>
</reference>
<keyword evidence="2" id="KW-1185">Reference proteome</keyword>
<comment type="caution">
    <text evidence="1">The sequence shown here is derived from an EMBL/GenBank/DDBJ whole genome shotgun (WGS) entry which is preliminary data.</text>
</comment>
<dbReference type="OrthoDB" id="694001at2759"/>
<sequence length="151" mass="16000">MGSSSDDEDLQASKYGENWMNIWGVLGSFEDTTRIPAMRFTDTHPLPLSAVPRATVQVFSAEISGISGGRDFGDKWGLAVSSQRVRCGCRKITANTVAAAENTVAAAEEITANTVAAAKGMTSSAAKGMTAKPSQQSMVQSRSWFVCMTLA</sequence>
<organism evidence="1 2">
    <name type="scientific">Eragrostis curvula</name>
    <name type="common">weeping love grass</name>
    <dbReference type="NCBI Taxonomy" id="38414"/>
    <lineage>
        <taxon>Eukaryota</taxon>
        <taxon>Viridiplantae</taxon>
        <taxon>Streptophyta</taxon>
        <taxon>Embryophyta</taxon>
        <taxon>Tracheophyta</taxon>
        <taxon>Spermatophyta</taxon>
        <taxon>Magnoliopsida</taxon>
        <taxon>Liliopsida</taxon>
        <taxon>Poales</taxon>
        <taxon>Poaceae</taxon>
        <taxon>PACMAD clade</taxon>
        <taxon>Chloridoideae</taxon>
        <taxon>Eragrostideae</taxon>
        <taxon>Eragrostidinae</taxon>
        <taxon>Eragrostis</taxon>
    </lineage>
</organism>